<reference evidence="1 2" key="1">
    <citation type="submission" date="2018-07" db="EMBL/GenBank/DDBJ databases">
        <title>Genome analysis of Larkinella rosea.</title>
        <authorList>
            <person name="Zhou Z."/>
            <person name="Wang G."/>
        </authorList>
    </citation>
    <scope>NUCLEOTIDE SEQUENCE [LARGE SCALE GENOMIC DNA]</scope>
    <source>
        <strain evidence="2">zzj9</strain>
    </source>
</reference>
<comment type="caution">
    <text evidence="1">The sequence shown here is derived from an EMBL/GenBank/DDBJ whole genome shotgun (WGS) entry which is preliminary data.</text>
</comment>
<sequence>MKNDVDKWDEIKTYPHENVDKSLCFSFFVEKGYLIAPDRLIIKGLCLGVQMMDLPRNKPSGERVACLDQPSF</sequence>
<dbReference type="EMBL" id="QOWE01000016">
    <property type="protein sequence ID" value="RCR67924.1"/>
    <property type="molecule type" value="Genomic_DNA"/>
</dbReference>
<accession>A0A368JMP0</accession>
<keyword evidence="2" id="KW-1185">Reference proteome</keyword>
<proteinExistence type="predicted"/>
<evidence type="ECO:0000313" key="2">
    <source>
        <dbReference type="Proteomes" id="UP000253383"/>
    </source>
</evidence>
<evidence type="ECO:0000313" key="1">
    <source>
        <dbReference type="EMBL" id="RCR67924.1"/>
    </source>
</evidence>
<protein>
    <submittedName>
        <fullName evidence="1">Uncharacterized protein</fullName>
    </submittedName>
</protein>
<dbReference type="AlphaFoldDB" id="A0A368JMP0"/>
<gene>
    <name evidence="1" type="ORF">DUE52_19580</name>
</gene>
<dbReference type="Proteomes" id="UP000253383">
    <property type="component" value="Unassembled WGS sequence"/>
</dbReference>
<name>A0A368JMP0_9BACT</name>
<organism evidence="1 2">
    <name type="scientific">Larkinella punicea</name>
    <dbReference type="NCBI Taxonomy" id="2315727"/>
    <lineage>
        <taxon>Bacteria</taxon>
        <taxon>Pseudomonadati</taxon>
        <taxon>Bacteroidota</taxon>
        <taxon>Cytophagia</taxon>
        <taxon>Cytophagales</taxon>
        <taxon>Spirosomataceae</taxon>
        <taxon>Larkinella</taxon>
    </lineage>
</organism>